<evidence type="ECO:0000313" key="4">
    <source>
        <dbReference type="EMBL" id="OLP96649.1"/>
    </source>
</evidence>
<dbReference type="GO" id="GO:0016279">
    <property type="term" value="F:protein-lysine N-methyltransferase activity"/>
    <property type="evidence" value="ECO:0007669"/>
    <property type="project" value="TreeGrafter"/>
</dbReference>
<accession>A0A1Q9DNC1</accession>
<dbReference type="Gene3D" id="3.90.1410.10">
    <property type="entry name" value="set domain protein methyltransferase, domain 1"/>
    <property type="match status" value="1"/>
</dbReference>
<dbReference type="GO" id="GO:0032259">
    <property type="term" value="P:methylation"/>
    <property type="evidence" value="ECO:0007669"/>
    <property type="project" value="UniProtKB-KW"/>
</dbReference>
<dbReference type="InterPro" id="IPR046341">
    <property type="entry name" value="SET_dom_sf"/>
</dbReference>
<dbReference type="EMBL" id="LSRX01000459">
    <property type="protein sequence ID" value="OLP96649.1"/>
    <property type="molecule type" value="Genomic_DNA"/>
</dbReference>
<dbReference type="Proteomes" id="UP000186817">
    <property type="component" value="Unassembled WGS sequence"/>
</dbReference>
<dbReference type="PANTHER" id="PTHR13271:SF151">
    <property type="entry name" value="SET DOMAIN-CONTAINING PROTEIN 4"/>
    <property type="match status" value="1"/>
</dbReference>
<evidence type="ECO:0000256" key="2">
    <source>
        <dbReference type="SAM" id="SignalP"/>
    </source>
</evidence>
<reference evidence="4 5" key="1">
    <citation type="submission" date="2016-02" db="EMBL/GenBank/DDBJ databases">
        <title>Genome analysis of coral dinoflagellate symbionts highlights evolutionary adaptations to a symbiotic lifestyle.</title>
        <authorList>
            <person name="Aranda M."/>
            <person name="Li Y."/>
            <person name="Liew Y.J."/>
            <person name="Baumgarten S."/>
            <person name="Simakov O."/>
            <person name="Wilson M."/>
            <person name="Piel J."/>
            <person name="Ashoor H."/>
            <person name="Bougouffa S."/>
            <person name="Bajic V.B."/>
            <person name="Ryu T."/>
            <person name="Ravasi T."/>
            <person name="Bayer T."/>
            <person name="Micklem G."/>
            <person name="Kim H."/>
            <person name="Bhak J."/>
            <person name="Lajeunesse T.C."/>
            <person name="Voolstra C.R."/>
        </authorList>
    </citation>
    <scope>NUCLEOTIDE SEQUENCE [LARGE SCALE GENOMIC DNA]</scope>
    <source>
        <strain evidence="4 5">CCMP2467</strain>
    </source>
</reference>
<keyword evidence="4" id="KW-0808">Transferase</keyword>
<name>A0A1Q9DNC1_SYMMI</name>
<dbReference type="PROSITE" id="PS50280">
    <property type="entry name" value="SET"/>
    <property type="match status" value="1"/>
</dbReference>
<dbReference type="InterPro" id="IPR001214">
    <property type="entry name" value="SET_dom"/>
</dbReference>
<comment type="caution">
    <text evidence="4">The sequence shown here is derived from an EMBL/GenBank/DDBJ whole genome shotgun (WGS) entry which is preliminary data.</text>
</comment>
<evidence type="ECO:0000256" key="1">
    <source>
        <dbReference type="SAM" id="MobiDB-lite"/>
    </source>
</evidence>
<keyword evidence="5" id="KW-1185">Reference proteome</keyword>
<feature type="domain" description="SET" evidence="3">
    <location>
        <begin position="79"/>
        <end position="275"/>
    </location>
</feature>
<gene>
    <name evidence="4" type="primary">RBCMT</name>
    <name evidence="4" type="ORF">AK812_SmicGene21101</name>
</gene>
<keyword evidence="4" id="KW-0489">Methyltransferase</keyword>
<feature type="region of interest" description="Disordered" evidence="1">
    <location>
        <begin position="378"/>
        <end position="411"/>
    </location>
</feature>
<dbReference type="AlphaFoldDB" id="A0A1Q9DNC1"/>
<dbReference type="InterPro" id="IPR050600">
    <property type="entry name" value="SETD3_SETD6_MTase"/>
</dbReference>
<sequence length="424" mass="46916">MRRSRAKVGASLLAAVFALSRLRAFLTFTAGSPDRSWSPQLRHPQRGLRSRLCALASTTEENAWQRFAEWVAARGGDMANVEIADIDGMRGLVAARDIAENTSIVEIPLTASIDISEPGNDADPSAPALNLLKFLDDPELKPYMDLLPGRTSPDISRMPDFFSEEELEMLQCPEVVQKTHRRQQLCATRADESSLDTEDVKWALCTVAQRAFSVVSPIDGLLRLLLPGIDLFNHDAHALHEMRVRWTLQGLVTATFKVVARSPIKKGEEIRICYGGDPFRPDGCGGDCTGDMALTNAAYLQRYGFVDDCFGTTMVDGKWLVKPESEPIRESLAATSAEEDEKLLSDSSLSIPAKTAIQFRRQLKIALKAQQEADALKAKAEAAKSEEQKQAEREAKEKAEEEARLKEANAEEARRQLFAALEEK</sequence>
<dbReference type="SUPFAM" id="SSF82199">
    <property type="entry name" value="SET domain"/>
    <property type="match status" value="1"/>
</dbReference>
<dbReference type="CDD" id="cd10527">
    <property type="entry name" value="SET_LSMT"/>
    <property type="match status" value="1"/>
</dbReference>
<dbReference type="OrthoDB" id="341421at2759"/>
<evidence type="ECO:0000313" key="5">
    <source>
        <dbReference type="Proteomes" id="UP000186817"/>
    </source>
</evidence>
<feature type="signal peptide" evidence="2">
    <location>
        <begin position="1"/>
        <end position="24"/>
    </location>
</feature>
<evidence type="ECO:0000259" key="3">
    <source>
        <dbReference type="PROSITE" id="PS50280"/>
    </source>
</evidence>
<dbReference type="Pfam" id="PF00856">
    <property type="entry name" value="SET"/>
    <property type="match status" value="1"/>
</dbReference>
<dbReference type="PANTHER" id="PTHR13271">
    <property type="entry name" value="UNCHARACTERIZED PUTATIVE METHYLTRANSFERASE"/>
    <property type="match status" value="1"/>
</dbReference>
<organism evidence="4 5">
    <name type="scientific">Symbiodinium microadriaticum</name>
    <name type="common">Dinoflagellate</name>
    <name type="synonym">Zooxanthella microadriatica</name>
    <dbReference type="NCBI Taxonomy" id="2951"/>
    <lineage>
        <taxon>Eukaryota</taxon>
        <taxon>Sar</taxon>
        <taxon>Alveolata</taxon>
        <taxon>Dinophyceae</taxon>
        <taxon>Suessiales</taxon>
        <taxon>Symbiodiniaceae</taxon>
        <taxon>Symbiodinium</taxon>
    </lineage>
</organism>
<keyword evidence="2" id="KW-0732">Signal</keyword>
<feature type="chain" id="PRO_5013226216" evidence="2">
    <location>
        <begin position="25"/>
        <end position="424"/>
    </location>
</feature>
<proteinExistence type="predicted"/>
<protein>
    <submittedName>
        <fullName evidence="4">Ribulose-1,5 bisphosphate carboxylase/oxygenase large subunit N-methyltransferase, chloroplastic</fullName>
    </submittedName>
</protein>